<dbReference type="Pfam" id="PF01467">
    <property type="entry name" value="CTP_transf_like"/>
    <property type="match status" value="1"/>
</dbReference>
<feature type="domain" description="Cytidyltransferase-like" evidence="11">
    <location>
        <begin position="26"/>
        <end position="193"/>
    </location>
</feature>
<dbReference type="GeneID" id="84903947"/>
<comment type="caution">
    <text evidence="12">The sequence shown here is derived from an EMBL/GenBank/DDBJ whole genome shotgun (WGS) entry which is preliminary data.</text>
</comment>
<dbReference type="CDD" id="cd02165">
    <property type="entry name" value="NMNAT"/>
    <property type="match status" value="1"/>
</dbReference>
<keyword evidence="3 10" id="KW-0662">Pyridine nucleotide biosynthesis</keyword>
<keyword evidence="7 10" id="KW-0067">ATP-binding</keyword>
<evidence type="ECO:0000256" key="6">
    <source>
        <dbReference type="ARBA" id="ARBA00022741"/>
    </source>
</evidence>
<evidence type="ECO:0000259" key="11">
    <source>
        <dbReference type="Pfam" id="PF01467"/>
    </source>
</evidence>
<dbReference type="EMBL" id="JQCP01000001">
    <property type="protein sequence ID" value="KRO03217.1"/>
    <property type="molecule type" value="Genomic_DNA"/>
</dbReference>
<dbReference type="NCBIfam" id="NF000840">
    <property type="entry name" value="PRK00071.1-3"/>
    <property type="match status" value="1"/>
</dbReference>
<evidence type="ECO:0000256" key="10">
    <source>
        <dbReference type="HAMAP-Rule" id="MF_00244"/>
    </source>
</evidence>
<dbReference type="RefSeq" id="WP_003148335.1">
    <property type="nucleotide sequence ID" value="NZ_CAUTZM010000011.1"/>
</dbReference>
<comment type="pathway">
    <text evidence="2 10">Cofactor biosynthesis; NAD(+) biosynthesis; deamido-NAD(+) from nicotinate D-ribonucleotide: step 1/1.</text>
</comment>
<protein>
    <recommendedName>
        <fullName evidence="10">Probable nicotinate-nucleotide adenylyltransferase</fullName>
        <ecNumber evidence="10">2.7.7.18</ecNumber>
    </recommendedName>
    <alternativeName>
        <fullName evidence="10">Deamido-NAD(+) diphosphorylase</fullName>
    </alternativeName>
    <alternativeName>
        <fullName evidence="10">Deamido-NAD(+) pyrophosphorylase</fullName>
    </alternativeName>
    <alternativeName>
        <fullName evidence="10">Nicotinate mononucleotide adenylyltransferase</fullName>
        <shortName evidence="10">NaMN adenylyltransferase</shortName>
    </alternativeName>
</protein>
<dbReference type="NCBIfam" id="TIGR00482">
    <property type="entry name" value="nicotinate (nicotinamide) nucleotide adenylyltransferase"/>
    <property type="match status" value="1"/>
</dbReference>
<keyword evidence="5 10" id="KW-0548">Nucleotidyltransferase</keyword>
<evidence type="ECO:0000256" key="7">
    <source>
        <dbReference type="ARBA" id="ARBA00022840"/>
    </source>
</evidence>
<evidence type="ECO:0000256" key="8">
    <source>
        <dbReference type="ARBA" id="ARBA00023027"/>
    </source>
</evidence>
<keyword evidence="6 10" id="KW-0547">Nucleotide-binding</keyword>
<dbReference type="InterPro" id="IPR004821">
    <property type="entry name" value="Cyt_trans-like"/>
</dbReference>
<dbReference type="PANTHER" id="PTHR39321:SF3">
    <property type="entry name" value="PHOSPHOPANTETHEINE ADENYLYLTRANSFERASE"/>
    <property type="match status" value="1"/>
</dbReference>
<reference evidence="12 13" key="1">
    <citation type="journal article" date="2015" name="Genome Announc.">
        <title>Expanding the biotechnology potential of lactobacilli through comparative genomics of 213 strains and associated genera.</title>
        <authorList>
            <person name="Sun Z."/>
            <person name="Harris H.M."/>
            <person name="McCann A."/>
            <person name="Guo C."/>
            <person name="Argimon S."/>
            <person name="Zhang W."/>
            <person name="Yang X."/>
            <person name="Jeffery I.B."/>
            <person name="Cooney J.C."/>
            <person name="Kagawa T.F."/>
            <person name="Liu W."/>
            <person name="Song Y."/>
            <person name="Salvetti E."/>
            <person name="Wrobel A."/>
            <person name="Rasinkangas P."/>
            <person name="Parkhill J."/>
            <person name="Rea M.C."/>
            <person name="O'Sullivan O."/>
            <person name="Ritari J."/>
            <person name="Douillard F.P."/>
            <person name="Paul Ross R."/>
            <person name="Yang R."/>
            <person name="Briner A.E."/>
            <person name="Felis G.E."/>
            <person name="de Vos W.M."/>
            <person name="Barrangou R."/>
            <person name="Klaenhammer T.R."/>
            <person name="Caufield P.W."/>
            <person name="Cui Y."/>
            <person name="Zhang H."/>
            <person name="O'Toole P.W."/>
        </authorList>
    </citation>
    <scope>NUCLEOTIDE SEQUENCE [LARGE SCALE GENOMIC DNA]</scope>
    <source>
        <strain evidence="12 13">DSM 7090</strain>
    </source>
</reference>
<organism evidence="12 13">
    <name type="scientific">Lancefieldella rimae</name>
    <dbReference type="NCBI Taxonomy" id="1383"/>
    <lineage>
        <taxon>Bacteria</taxon>
        <taxon>Bacillati</taxon>
        <taxon>Actinomycetota</taxon>
        <taxon>Coriobacteriia</taxon>
        <taxon>Coriobacteriales</taxon>
        <taxon>Atopobiaceae</taxon>
        <taxon>Lancefieldella</taxon>
    </lineage>
</organism>
<keyword evidence="4 10" id="KW-0808">Transferase</keyword>
<comment type="catalytic activity">
    <reaction evidence="9 10">
        <text>nicotinate beta-D-ribonucleotide + ATP + H(+) = deamido-NAD(+) + diphosphate</text>
        <dbReference type="Rhea" id="RHEA:22860"/>
        <dbReference type="ChEBI" id="CHEBI:15378"/>
        <dbReference type="ChEBI" id="CHEBI:30616"/>
        <dbReference type="ChEBI" id="CHEBI:33019"/>
        <dbReference type="ChEBI" id="CHEBI:57502"/>
        <dbReference type="ChEBI" id="CHEBI:58437"/>
        <dbReference type="EC" id="2.7.7.18"/>
    </reaction>
</comment>
<dbReference type="HAMAP" id="MF_00244">
    <property type="entry name" value="NaMN_adenylyltr"/>
    <property type="match status" value="1"/>
</dbReference>
<dbReference type="SUPFAM" id="SSF52374">
    <property type="entry name" value="Nucleotidylyl transferase"/>
    <property type="match status" value="1"/>
</dbReference>
<evidence type="ECO:0000256" key="5">
    <source>
        <dbReference type="ARBA" id="ARBA00022695"/>
    </source>
</evidence>
<evidence type="ECO:0000256" key="4">
    <source>
        <dbReference type="ARBA" id="ARBA00022679"/>
    </source>
</evidence>
<proteinExistence type="inferred from homology"/>
<dbReference type="NCBIfam" id="TIGR00125">
    <property type="entry name" value="cyt_tran_rel"/>
    <property type="match status" value="1"/>
</dbReference>
<dbReference type="PANTHER" id="PTHR39321">
    <property type="entry name" value="NICOTINATE-NUCLEOTIDE ADENYLYLTRANSFERASE-RELATED"/>
    <property type="match status" value="1"/>
</dbReference>
<evidence type="ECO:0000256" key="3">
    <source>
        <dbReference type="ARBA" id="ARBA00022642"/>
    </source>
</evidence>
<evidence type="ECO:0000256" key="9">
    <source>
        <dbReference type="ARBA" id="ARBA00048721"/>
    </source>
</evidence>
<keyword evidence="8 10" id="KW-0520">NAD</keyword>
<evidence type="ECO:0000256" key="2">
    <source>
        <dbReference type="ARBA" id="ARBA00005019"/>
    </source>
</evidence>
<dbReference type="InterPro" id="IPR014729">
    <property type="entry name" value="Rossmann-like_a/b/a_fold"/>
</dbReference>
<dbReference type="Gene3D" id="3.40.50.620">
    <property type="entry name" value="HUPs"/>
    <property type="match status" value="1"/>
</dbReference>
<evidence type="ECO:0000313" key="12">
    <source>
        <dbReference type="EMBL" id="KRO03217.1"/>
    </source>
</evidence>
<comment type="similarity">
    <text evidence="10">Belongs to the NadD family.</text>
</comment>
<evidence type="ECO:0000313" key="13">
    <source>
        <dbReference type="Proteomes" id="UP000051927"/>
    </source>
</evidence>
<accession>A0ABR5Q1Q7</accession>
<dbReference type="GO" id="GO:0016779">
    <property type="term" value="F:nucleotidyltransferase activity"/>
    <property type="evidence" value="ECO:0007669"/>
    <property type="project" value="UniProtKB-KW"/>
</dbReference>
<sequence>MSEVPHILPGLPHLGSDASRTYRMGIMGGTFDPIHYGHLVAAETAFDELNLDVVVFMPAGKPAFKQNQPVSAAEDRYAMTLLATSDNPHFVSTRFEIDHQGITYTAETLSRLRDLYPKNVEFYFITGADAIASIISWKDTGKVARLAHFVAATRPGYNLERARSALEASSYEFDVTYLEVPALAISSSYLRRRVAQAQSLRYLTPDSVAGYVHKHGLYGADSTPLTARGERS</sequence>
<keyword evidence="13" id="KW-1185">Reference proteome</keyword>
<name>A0ABR5Q1Q7_9ACTN</name>
<dbReference type="EC" id="2.7.7.18" evidence="10"/>
<gene>
    <name evidence="10" type="primary">nadD</name>
    <name evidence="12" type="ORF">IV60_GL000397</name>
</gene>
<comment type="function">
    <text evidence="1 10">Catalyzes the reversible adenylation of nicotinate mononucleotide (NaMN) to nicotinic acid adenine dinucleotide (NaAD).</text>
</comment>
<dbReference type="InterPro" id="IPR005248">
    <property type="entry name" value="NadD/NMNAT"/>
</dbReference>
<dbReference type="Proteomes" id="UP000051927">
    <property type="component" value="Unassembled WGS sequence"/>
</dbReference>
<evidence type="ECO:0000256" key="1">
    <source>
        <dbReference type="ARBA" id="ARBA00002324"/>
    </source>
</evidence>